<dbReference type="Pfam" id="PF00611">
    <property type="entry name" value="FCH"/>
    <property type="match status" value="1"/>
</dbReference>
<dbReference type="GO" id="GO:0016301">
    <property type="term" value="F:kinase activity"/>
    <property type="evidence" value="ECO:0007669"/>
    <property type="project" value="UniProtKB-KW"/>
</dbReference>
<dbReference type="OrthoDB" id="10255128at2759"/>
<feature type="compositionally biased region" description="Low complexity" evidence="5">
    <location>
        <begin position="339"/>
        <end position="359"/>
    </location>
</feature>
<dbReference type="GO" id="GO:0007010">
    <property type="term" value="P:cytoskeleton organization"/>
    <property type="evidence" value="ECO:0007669"/>
    <property type="project" value="TreeGrafter"/>
</dbReference>
<keyword evidence="8" id="KW-0808">Transferase</keyword>
<dbReference type="SMART" id="SM00326">
    <property type="entry name" value="SH3"/>
    <property type="match status" value="1"/>
</dbReference>
<evidence type="ECO:0000256" key="3">
    <source>
        <dbReference type="PROSITE-ProRule" id="PRU00192"/>
    </source>
</evidence>
<dbReference type="InterPro" id="IPR027267">
    <property type="entry name" value="AH/BAR_dom_sf"/>
</dbReference>
<organism evidence="8 9">
    <name type="scientific">Mizuhopecten yessoensis</name>
    <name type="common">Japanese scallop</name>
    <name type="synonym">Patinopecten yessoensis</name>
    <dbReference type="NCBI Taxonomy" id="6573"/>
    <lineage>
        <taxon>Eukaryota</taxon>
        <taxon>Metazoa</taxon>
        <taxon>Spiralia</taxon>
        <taxon>Lophotrochozoa</taxon>
        <taxon>Mollusca</taxon>
        <taxon>Bivalvia</taxon>
        <taxon>Autobranchia</taxon>
        <taxon>Pteriomorphia</taxon>
        <taxon>Pectinida</taxon>
        <taxon>Pectinoidea</taxon>
        <taxon>Pectinidae</taxon>
        <taxon>Mizuhopecten</taxon>
    </lineage>
</organism>
<dbReference type="PROSITE" id="PS51741">
    <property type="entry name" value="F_BAR"/>
    <property type="match status" value="1"/>
</dbReference>
<feature type="compositionally biased region" description="Polar residues" evidence="5">
    <location>
        <begin position="164"/>
        <end position="181"/>
    </location>
</feature>
<dbReference type="GO" id="GO:0005886">
    <property type="term" value="C:plasma membrane"/>
    <property type="evidence" value="ECO:0007669"/>
    <property type="project" value="TreeGrafter"/>
</dbReference>
<dbReference type="InterPro" id="IPR001060">
    <property type="entry name" value="FCH_dom"/>
</dbReference>
<dbReference type="Gene3D" id="2.30.30.40">
    <property type="entry name" value="SH3 Domains"/>
    <property type="match status" value="1"/>
</dbReference>
<dbReference type="AlphaFoldDB" id="A0A210QTA4"/>
<evidence type="ECO:0000313" key="8">
    <source>
        <dbReference type="EMBL" id="OWF51969.1"/>
    </source>
</evidence>
<dbReference type="InterPro" id="IPR031160">
    <property type="entry name" value="F_BAR_dom"/>
</dbReference>
<dbReference type="PROSITE" id="PS50002">
    <property type="entry name" value="SH3"/>
    <property type="match status" value="1"/>
</dbReference>
<feature type="domain" description="SH3" evidence="6">
    <location>
        <begin position="452"/>
        <end position="514"/>
    </location>
</feature>
<proteinExistence type="predicted"/>
<comment type="subcellular location">
    <subcellularLocation>
        <location evidence="1">Endomembrane system</location>
        <topology evidence="1">Peripheral membrane protein</topology>
    </subcellularLocation>
</comment>
<feature type="region of interest" description="Disordered" evidence="5">
    <location>
        <begin position="162"/>
        <end position="181"/>
    </location>
</feature>
<feature type="compositionally biased region" description="Polar residues" evidence="5">
    <location>
        <begin position="367"/>
        <end position="383"/>
    </location>
</feature>
<accession>A0A210QTA4</accession>
<feature type="compositionally biased region" description="Basic and acidic residues" evidence="5">
    <location>
        <begin position="385"/>
        <end position="401"/>
    </location>
</feature>
<comment type="caution">
    <text evidence="8">The sequence shown here is derived from an EMBL/GenBank/DDBJ whole genome shotgun (WGS) entry which is preliminary data.</text>
</comment>
<dbReference type="SUPFAM" id="SSF103657">
    <property type="entry name" value="BAR/IMD domain-like"/>
    <property type="match status" value="1"/>
</dbReference>
<evidence type="ECO:0000256" key="2">
    <source>
        <dbReference type="ARBA" id="ARBA00022443"/>
    </source>
</evidence>
<protein>
    <submittedName>
        <fullName evidence="8">Protein kinase C and casein kinase substrate in neurons protein 2</fullName>
    </submittedName>
</protein>
<evidence type="ECO:0000313" key="9">
    <source>
        <dbReference type="Proteomes" id="UP000242188"/>
    </source>
</evidence>
<dbReference type="GO" id="GO:0005768">
    <property type="term" value="C:endosome"/>
    <property type="evidence" value="ECO:0007669"/>
    <property type="project" value="TreeGrafter"/>
</dbReference>
<keyword evidence="4" id="KW-0175">Coiled coil</keyword>
<dbReference type="SMART" id="SM00055">
    <property type="entry name" value="FCH"/>
    <property type="match status" value="1"/>
</dbReference>
<dbReference type="InterPro" id="IPR001452">
    <property type="entry name" value="SH3_domain"/>
</dbReference>
<evidence type="ECO:0000259" key="6">
    <source>
        <dbReference type="PROSITE" id="PS50002"/>
    </source>
</evidence>
<dbReference type="GO" id="GO:0030100">
    <property type="term" value="P:regulation of endocytosis"/>
    <property type="evidence" value="ECO:0007669"/>
    <property type="project" value="TreeGrafter"/>
</dbReference>
<name>A0A210QTA4_MIZYE</name>
<dbReference type="GO" id="GO:0005543">
    <property type="term" value="F:phospholipid binding"/>
    <property type="evidence" value="ECO:0007669"/>
    <property type="project" value="TreeGrafter"/>
</dbReference>
<gene>
    <name evidence="8" type="ORF">KP79_PYT18455</name>
</gene>
<evidence type="ECO:0000256" key="1">
    <source>
        <dbReference type="ARBA" id="ARBA00004184"/>
    </source>
</evidence>
<dbReference type="STRING" id="6573.A0A210QTA4"/>
<keyword evidence="2 3" id="KW-0728">SH3 domain</keyword>
<reference evidence="8 9" key="1">
    <citation type="journal article" date="2017" name="Nat. Ecol. Evol.">
        <title>Scallop genome provides insights into evolution of bilaterian karyotype and development.</title>
        <authorList>
            <person name="Wang S."/>
            <person name="Zhang J."/>
            <person name="Jiao W."/>
            <person name="Li J."/>
            <person name="Xun X."/>
            <person name="Sun Y."/>
            <person name="Guo X."/>
            <person name="Huan P."/>
            <person name="Dong B."/>
            <person name="Zhang L."/>
            <person name="Hu X."/>
            <person name="Sun X."/>
            <person name="Wang J."/>
            <person name="Zhao C."/>
            <person name="Wang Y."/>
            <person name="Wang D."/>
            <person name="Huang X."/>
            <person name="Wang R."/>
            <person name="Lv J."/>
            <person name="Li Y."/>
            <person name="Zhang Z."/>
            <person name="Liu B."/>
            <person name="Lu W."/>
            <person name="Hui Y."/>
            <person name="Liang J."/>
            <person name="Zhou Z."/>
            <person name="Hou R."/>
            <person name="Li X."/>
            <person name="Liu Y."/>
            <person name="Li H."/>
            <person name="Ning X."/>
            <person name="Lin Y."/>
            <person name="Zhao L."/>
            <person name="Xing Q."/>
            <person name="Dou J."/>
            <person name="Li Y."/>
            <person name="Mao J."/>
            <person name="Guo H."/>
            <person name="Dou H."/>
            <person name="Li T."/>
            <person name="Mu C."/>
            <person name="Jiang W."/>
            <person name="Fu Q."/>
            <person name="Fu X."/>
            <person name="Miao Y."/>
            <person name="Liu J."/>
            <person name="Yu Q."/>
            <person name="Li R."/>
            <person name="Liao H."/>
            <person name="Li X."/>
            <person name="Kong Y."/>
            <person name="Jiang Z."/>
            <person name="Chourrout D."/>
            <person name="Li R."/>
            <person name="Bao Z."/>
        </authorList>
    </citation>
    <scope>NUCLEOTIDE SEQUENCE [LARGE SCALE GENOMIC DNA]</scope>
    <source>
        <strain evidence="8 9">PY_sf001</strain>
    </source>
</reference>
<dbReference type="Pfam" id="PF00018">
    <property type="entry name" value="SH3_1"/>
    <property type="match status" value="1"/>
</dbReference>
<evidence type="ECO:0000256" key="5">
    <source>
        <dbReference type="SAM" id="MobiDB-lite"/>
    </source>
</evidence>
<evidence type="ECO:0000259" key="7">
    <source>
        <dbReference type="PROSITE" id="PS51741"/>
    </source>
</evidence>
<feature type="region of interest" description="Disordered" evidence="5">
    <location>
        <begin position="326"/>
        <end position="448"/>
    </location>
</feature>
<dbReference type="CDD" id="cd07655">
    <property type="entry name" value="F-BAR_PACSIN"/>
    <property type="match status" value="1"/>
</dbReference>
<dbReference type="GO" id="GO:0097320">
    <property type="term" value="P:plasma membrane tubulation"/>
    <property type="evidence" value="ECO:0007669"/>
    <property type="project" value="TreeGrafter"/>
</dbReference>
<dbReference type="SUPFAM" id="SSF50044">
    <property type="entry name" value="SH3-domain"/>
    <property type="match status" value="1"/>
</dbReference>
<dbReference type="PANTHER" id="PTHR23065">
    <property type="entry name" value="PROLINE-SERINE-THREONINE PHOSPHATASE INTERACTING PROTEIN 1"/>
    <property type="match status" value="1"/>
</dbReference>
<feature type="domain" description="F-BAR" evidence="7">
    <location>
        <begin position="8"/>
        <end position="278"/>
    </location>
</feature>
<dbReference type="FunFam" id="1.20.1270.60:FF:000009">
    <property type="entry name" value="Protein kinase C and casein kinase substrate in neurons 2"/>
    <property type="match status" value="1"/>
</dbReference>
<dbReference type="Gene3D" id="1.20.1270.60">
    <property type="entry name" value="Arfaptin homology (AH) domain/BAR domain"/>
    <property type="match status" value="1"/>
</dbReference>
<evidence type="ECO:0000256" key="4">
    <source>
        <dbReference type="PROSITE-ProRule" id="PRU01077"/>
    </source>
</evidence>
<keyword evidence="9" id="KW-1185">Reference proteome</keyword>
<dbReference type="PANTHER" id="PTHR23065:SF11">
    <property type="entry name" value="SYNDAPIN, ISOFORM C"/>
    <property type="match status" value="1"/>
</dbReference>
<sequence>MTNYEESIQPSSDSFWEVGKYQRTVKRVDNGHKMCESLRSLIESRSEIEKNYAKQLSQWTKRWNEYLDKGPEYATTQGAWRGLLEEADSVANLHTLVGENLMSKAYADIKQWQKDNYHKSLMHFKETKEMEDGFKKAQKPWEKKYTKLQAAKKEYHTACRNEKTTANQENNARGDSAVSQDQLKKIQDKLRKYQADVEQSKDKYEACLNDLNGYNAKYIEDMNEVFEKCQNFERERMEFFKKTMFVLHECLDLSSEPRFSKLYSDLHDTISKADSDSDLAWWSQKSGADMPMNWPTFEEYSPDLANISKKEKKSQLGGDGITITSIRHKGDVYQPSTDTNSFNNSSPRTSRTSNTSNTHSDTHNDTYQPVPSQQESSYSSNVVETRAEVDVSRKKSYDEKLNPFGSDDDDDTDLGGDRLSSKTPTKQTVPEQVRLETASTPNPFEDEEDGAECHIEMEVLYDYIPKSEDDDELTLTLGEKFIKIKMEDELGWCKGRKLNGCEGLFPAQYARELS</sequence>
<dbReference type="Proteomes" id="UP000242188">
    <property type="component" value="Unassembled WGS sequence"/>
</dbReference>
<dbReference type="EMBL" id="NEDP02002015">
    <property type="protein sequence ID" value="OWF51969.1"/>
    <property type="molecule type" value="Genomic_DNA"/>
</dbReference>
<keyword evidence="8" id="KW-0418">Kinase</keyword>
<dbReference type="InterPro" id="IPR036028">
    <property type="entry name" value="SH3-like_dom_sf"/>
</dbReference>